<dbReference type="CDD" id="cd00685">
    <property type="entry name" value="Trans_IPPS_HT"/>
    <property type="match status" value="1"/>
</dbReference>
<evidence type="ECO:0000256" key="3">
    <source>
        <dbReference type="ARBA" id="ARBA00022679"/>
    </source>
</evidence>
<dbReference type="EMBL" id="CP144913">
    <property type="protein sequence ID" value="WXB77805.1"/>
    <property type="molecule type" value="Genomic_DNA"/>
</dbReference>
<dbReference type="InterPro" id="IPR008949">
    <property type="entry name" value="Isoprenoid_synthase_dom_sf"/>
</dbReference>
<dbReference type="SFLD" id="SFLDS00005">
    <property type="entry name" value="Isoprenoid_Synthase_Type_I"/>
    <property type="match status" value="1"/>
</dbReference>
<keyword evidence="3 6" id="KW-0808">Transferase</keyword>
<dbReference type="PANTHER" id="PTHR12001">
    <property type="entry name" value="GERANYLGERANYL PYROPHOSPHATE SYNTHASE"/>
    <property type="match status" value="1"/>
</dbReference>
<dbReference type="PROSITE" id="PS00444">
    <property type="entry name" value="POLYPRENYL_SYNTHASE_2"/>
    <property type="match status" value="1"/>
</dbReference>
<dbReference type="RefSeq" id="WP_338752029.1">
    <property type="nucleotide sequence ID" value="NZ_CP144913.1"/>
</dbReference>
<evidence type="ECO:0000256" key="4">
    <source>
        <dbReference type="ARBA" id="ARBA00022723"/>
    </source>
</evidence>
<comment type="cofactor">
    <cofactor evidence="1">
        <name>Mg(2+)</name>
        <dbReference type="ChEBI" id="CHEBI:18420"/>
    </cofactor>
</comment>
<dbReference type="SFLD" id="SFLDG01017">
    <property type="entry name" value="Polyprenyl_Transferase_Like"/>
    <property type="match status" value="1"/>
</dbReference>
<dbReference type="Pfam" id="PF00348">
    <property type="entry name" value="polyprenyl_synt"/>
    <property type="match status" value="1"/>
</dbReference>
<accession>A0ABZ2ML63</accession>
<dbReference type="InterPro" id="IPR033749">
    <property type="entry name" value="Polyprenyl_synt_CS"/>
</dbReference>
<evidence type="ECO:0000256" key="1">
    <source>
        <dbReference type="ARBA" id="ARBA00001946"/>
    </source>
</evidence>
<dbReference type="InterPro" id="IPR000092">
    <property type="entry name" value="Polyprenyl_synt"/>
</dbReference>
<keyword evidence="5" id="KW-0460">Magnesium</keyword>
<dbReference type="PROSITE" id="PS00723">
    <property type="entry name" value="POLYPRENYL_SYNTHASE_1"/>
    <property type="match status" value="1"/>
</dbReference>
<keyword evidence="8" id="KW-1185">Reference proteome</keyword>
<evidence type="ECO:0000256" key="5">
    <source>
        <dbReference type="ARBA" id="ARBA00022842"/>
    </source>
</evidence>
<name>A0ABZ2ML63_9MICO</name>
<evidence type="ECO:0000313" key="7">
    <source>
        <dbReference type="EMBL" id="WXB77805.1"/>
    </source>
</evidence>
<dbReference type="Gene3D" id="1.10.600.10">
    <property type="entry name" value="Farnesyl Diphosphate Synthase"/>
    <property type="match status" value="1"/>
</dbReference>
<gene>
    <name evidence="7" type="ORF">V1351_06930</name>
</gene>
<organism evidence="7 8">
    <name type="scientific">Janibacter alittae</name>
    <dbReference type="NCBI Taxonomy" id="3115209"/>
    <lineage>
        <taxon>Bacteria</taxon>
        <taxon>Bacillati</taxon>
        <taxon>Actinomycetota</taxon>
        <taxon>Actinomycetes</taxon>
        <taxon>Micrococcales</taxon>
        <taxon>Intrasporangiaceae</taxon>
        <taxon>Janibacter</taxon>
    </lineage>
</organism>
<comment type="similarity">
    <text evidence="2 6">Belongs to the FPP/GGPP synthase family.</text>
</comment>
<dbReference type="SUPFAM" id="SSF48576">
    <property type="entry name" value="Terpenoid synthases"/>
    <property type="match status" value="1"/>
</dbReference>
<sequence length="374" mass="40161">MTPPPLPFATGEHVPHPLDRADLRTRVQTRLDAELDRWESELAEIGPDVADLIDPVRSLLQGGKRLRAGFAYWGWRAAGQQDHEGAISLAAAMEFFQAAALIHDDVMDDSETRRGRPAMHRSLADAHEDRRWNGDAGRFGTAGAILAGNLCLGWCDDLFTDSGLPAPALAAARPTFEKMRGQLMAGQFLDIVTSMRPWHQLEDAERIERSRHVIRYKSAQYSVEHPLLIGATAGGASRADQQALSRYGLALGEAFQLRDDVLGVFGDPDTTGKPAGDDLREGKRTVLIARALAGADTATAARVEAWLGSPDLGEAEVESFRALLVDTGALDGVEADITHGAEAARAALAEAGGVAESAREVLSDLIDTTTARST</sequence>
<reference evidence="7 8" key="1">
    <citation type="submission" date="2024-02" db="EMBL/GenBank/DDBJ databases">
        <title>Janibacter sp. nov., isolated from gut of marine sandworm.</title>
        <authorList>
            <person name="Kim B."/>
            <person name="Jun M.O."/>
            <person name="Shin N.-R."/>
        </authorList>
    </citation>
    <scope>NUCLEOTIDE SEQUENCE [LARGE SCALE GENOMIC DNA]</scope>
    <source>
        <strain evidence="7 8">A1S7</strain>
    </source>
</reference>
<evidence type="ECO:0000313" key="8">
    <source>
        <dbReference type="Proteomes" id="UP001382727"/>
    </source>
</evidence>
<keyword evidence="4" id="KW-0479">Metal-binding</keyword>
<evidence type="ECO:0000256" key="6">
    <source>
        <dbReference type="RuleBase" id="RU004466"/>
    </source>
</evidence>
<dbReference type="PANTHER" id="PTHR12001:SF85">
    <property type="entry name" value="SHORT CHAIN ISOPRENYL DIPHOSPHATE SYNTHASE"/>
    <property type="match status" value="1"/>
</dbReference>
<dbReference type="Proteomes" id="UP001382727">
    <property type="component" value="Chromosome"/>
</dbReference>
<protein>
    <submittedName>
        <fullName evidence="7">Polyprenyl synthetase family protein</fullName>
    </submittedName>
</protein>
<proteinExistence type="inferred from homology"/>
<evidence type="ECO:0000256" key="2">
    <source>
        <dbReference type="ARBA" id="ARBA00006706"/>
    </source>
</evidence>